<sequence>MVSQGKQRVAKGVESEFQTLGIRIPAYRLVTEIVKSFGRGITSTSANISDQRRPYQIADILETTSPQQQQLIDCILDVGKLAKNEPSLVIDTTLETPLVMRGQQKQVATLGTFAEDFNSRSVADTEALASRLLLKYWNRLGQKGLLFGLNGPLGMGKSVFARGLGRALGIAQAMPSPTYSYMNEYQYEKNAKVGKFYHVDAWKIDRVEEAQFLELEKLLAPNQIIVVEWWQQIAQFLPQELSRQAILLDFSARQENPEFRKIHIQEAKE</sequence>
<dbReference type="GO" id="GO:0002949">
    <property type="term" value="P:tRNA threonylcarbamoyladenosine modification"/>
    <property type="evidence" value="ECO:0007669"/>
    <property type="project" value="InterPro"/>
</dbReference>
<evidence type="ECO:0000256" key="7">
    <source>
        <dbReference type="ARBA" id="ARBA00022741"/>
    </source>
</evidence>
<keyword evidence="8" id="KW-0067">ATP-binding</keyword>
<gene>
    <name evidence="12" type="ORF">SDC9_145317</name>
</gene>
<feature type="domain" description="YrdC-like" evidence="11">
    <location>
        <begin position="1"/>
        <end position="105"/>
    </location>
</feature>
<dbReference type="PANTHER" id="PTHR33540">
    <property type="entry name" value="TRNA THREONYLCARBAMOYLADENOSINE BIOSYNTHESIS PROTEIN TSAE"/>
    <property type="match status" value="1"/>
</dbReference>
<evidence type="ECO:0000256" key="1">
    <source>
        <dbReference type="ARBA" id="ARBA00004496"/>
    </source>
</evidence>
<keyword evidence="7" id="KW-0547">Nucleotide-binding</keyword>
<dbReference type="GO" id="GO:0003725">
    <property type="term" value="F:double-stranded RNA binding"/>
    <property type="evidence" value="ECO:0007669"/>
    <property type="project" value="InterPro"/>
</dbReference>
<evidence type="ECO:0000256" key="3">
    <source>
        <dbReference type="ARBA" id="ARBA00019010"/>
    </source>
</evidence>
<dbReference type="AlphaFoldDB" id="A0A645E839"/>
<dbReference type="GO" id="GO:0046872">
    <property type="term" value="F:metal ion binding"/>
    <property type="evidence" value="ECO:0007669"/>
    <property type="project" value="UniProtKB-KW"/>
</dbReference>
<dbReference type="SUPFAM" id="SSF55821">
    <property type="entry name" value="YrdC/RibB"/>
    <property type="match status" value="1"/>
</dbReference>
<evidence type="ECO:0000259" key="11">
    <source>
        <dbReference type="PROSITE" id="PS51163"/>
    </source>
</evidence>
<dbReference type="EMBL" id="VSSQ01044324">
    <property type="protein sequence ID" value="MPM98134.1"/>
    <property type="molecule type" value="Genomic_DNA"/>
</dbReference>
<evidence type="ECO:0000256" key="5">
    <source>
        <dbReference type="ARBA" id="ARBA00022694"/>
    </source>
</evidence>
<evidence type="ECO:0000256" key="6">
    <source>
        <dbReference type="ARBA" id="ARBA00022723"/>
    </source>
</evidence>
<dbReference type="Pfam" id="PF02367">
    <property type="entry name" value="TsaE"/>
    <property type="match status" value="1"/>
</dbReference>
<dbReference type="Gene3D" id="3.90.870.10">
    <property type="entry name" value="DHBP synthase"/>
    <property type="match status" value="1"/>
</dbReference>
<evidence type="ECO:0000313" key="12">
    <source>
        <dbReference type="EMBL" id="MPM98134.1"/>
    </source>
</evidence>
<keyword evidence="6" id="KW-0479">Metal-binding</keyword>
<dbReference type="Pfam" id="PF01300">
    <property type="entry name" value="Sua5_yciO_yrdC"/>
    <property type="match status" value="1"/>
</dbReference>
<comment type="caution">
    <text evidence="12">The sequence shown here is derived from an EMBL/GenBank/DDBJ whole genome shotgun (WGS) entry which is preliminary data.</text>
</comment>
<keyword evidence="5" id="KW-0819">tRNA processing</keyword>
<dbReference type="InterPro" id="IPR027417">
    <property type="entry name" value="P-loop_NTPase"/>
</dbReference>
<dbReference type="InterPro" id="IPR006070">
    <property type="entry name" value="Sua5-like_dom"/>
</dbReference>
<dbReference type="InterPro" id="IPR017945">
    <property type="entry name" value="DHBP_synth_RibB-like_a/b_dom"/>
</dbReference>
<dbReference type="PANTHER" id="PTHR33540:SF2">
    <property type="entry name" value="TRNA THREONYLCARBAMOYLADENOSINE BIOSYNTHESIS PROTEIN TSAE"/>
    <property type="match status" value="1"/>
</dbReference>
<keyword evidence="4" id="KW-0963">Cytoplasm</keyword>
<evidence type="ECO:0000256" key="10">
    <source>
        <dbReference type="ARBA" id="ARBA00032441"/>
    </source>
</evidence>
<evidence type="ECO:0000256" key="2">
    <source>
        <dbReference type="ARBA" id="ARBA00007599"/>
    </source>
</evidence>
<keyword evidence="9" id="KW-0460">Magnesium</keyword>
<evidence type="ECO:0000256" key="4">
    <source>
        <dbReference type="ARBA" id="ARBA00022490"/>
    </source>
</evidence>
<dbReference type="Gene3D" id="3.40.50.300">
    <property type="entry name" value="P-loop containing nucleotide triphosphate hydrolases"/>
    <property type="match status" value="1"/>
</dbReference>
<protein>
    <recommendedName>
        <fullName evidence="3">tRNA threonylcarbamoyladenosine biosynthesis protein TsaE</fullName>
    </recommendedName>
    <alternativeName>
        <fullName evidence="10">t(6)A37 threonylcarbamoyladenosine biosynthesis protein TsaE</fullName>
    </alternativeName>
</protein>
<dbReference type="InterPro" id="IPR003442">
    <property type="entry name" value="T6A_TsaE"/>
</dbReference>
<comment type="similarity">
    <text evidence="2">Belongs to the TsaE family.</text>
</comment>
<accession>A0A645E839</accession>
<reference evidence="12" key="1">
    <citation type="submission" date="2019-08" db="EMBL/GenBank/DDBJ databases">
        <authorList>
            <person name="Kucharzyk K."/>
            <person name="Murdoch R.W."/>
            <person name="Higgins S."/>
            <person name="Loffler F."/>
        </authorList>
    </citation>
    <scope>NUCLEOTIDE SEQUENCE</scope>
</reference>
<name>A0A645E839_9ZZZZ</name>
<proteinExistence type="inferred from homology"/>
<comment type="subcellular location">
    <subcellularLocation>
        <location evidence="1">Cytoplasm</location>
    </subcellularLocation>
</comment>
<evidence type="ECO:0000256" key="9">
    <source>
        <dbReference type="ARBA" id="ARBA00022842"/>
    </source>
</evidence>
<dbReference type="NCBIfam" id="TIGR00150">
    <property type="entry name" value="T6A_YjeE"/>
    <property type="match status" value="1"/>
</dbReference>
<organism evidence="12">
    <name type="scientific">bioreactor metagenome</name>
    <dbReference type="NCBI Taxonomy" id="1076179"/>
    <lineage>
        <taxon>unclassified sequences</taxon>
        <taxon>metagenomes</taxon>
        <taxon>ecological metagenomes</taxon>
    </lineage>
</organism>
<dbReference type="GO" id="GO:0005524">
    <property type="term" value="F:ATP binding"/>
    <property type="evidence" value="ECO:0007669"/>
    <property type="project" value="UniProtKB-KW"/>
</dbReference>
<evidence type="ECO:0000256" key="8">
    <source>
        <dbReference type="ARBA" id="ARBA00022840"/>
    </source>
</evidence>
<dbReference type="PROSITE" id="PS51163">
    <property type="entry name" value="YRDC"/>
    <property type="match status" value="1"/>
</dbReference>
<dbReference type="GO" id="GO:0005737">
    <property type="term" value="C:cytoplasm"/>
    <property type="evidence" value="ECO:0007669"/>
    <property type="project" value="UniProtKB-SubCell"/>
</dbReference>
<dbReference type="SUPFAM" id="SSF52540">
    <property type="entry name" value="P-loop containing nucleoside triphosphate hydrolases"/>
    <property type="match status" value="1"/>
</dbReference>